<evidence type="ECO:0000256" key="1">
    <source>
        <dbReference type="ARBA" id="ARBA00004383"/>
    </source>
</evidence>
<dbReference type="GO" id="GO:0015031">
    <property type="term" value="P:protein transport"/>
    <property type="evidence" value="ECO:0007669"/>
    <property type="project" value="UniProtKB-KW"/>
</dbReference>
<dbReference type="GO" id="GO:0055085">
    <property type="term" value="P:transmembrane transport"/>
    <property type="evidence" value="ECO:0007669"/>
    <property type="project" value="InterPro"/>
</dbReference>
<evidence type="ECO:0000256" key="7">
    <source>
        <dbReference type="ARBA" id="ARBA00022927"/>
    </source>
</evidence>
<keyword evidence="13" id="KW-1185">Reference proteome</keyword>
<keyword evidence="3" id="KW-0813">Transport</keyword>
<dbReference type="RefSeq" id="WP_090293412.1">
    <property type="nucleotide sequence ID" value="NZ_FNKI01000001.1"/>
</dbReference>
<dbReference type="PROSITE" id="PS52015">
    <property type="entry name" value="TONB_CTD"/>
    <property type="match status" value="1"/>
</dbReference>
<dbReference type="NCBIfam" id="TIGR01352">
    <property type="entry name" value="tonB_Cterm"/>
    <property type="match status" value="1"/>
</dbReference>
<keyword evidence="4" id="KW-1003">Cell membrane</keyword>
<keyword evidence="8 10" id="KW-1133">Transmembrane helix</keyword>
<protein>
    <submittedName>
        <fullName evidence="12">Protein TonB</fullName>
    </submittedName>
</protein>
<name>A0A1H2X0A3_9FLAO</name>
<dbReference type="GO" id="GO:0015891">
    <property type="term" value="P:siderophore transport"/>
    <property type="evidence" value="ECO:0007669"/>
    <property type="project" value="InterPro"/>
</dbReference>
<sequence>MELKKNPKADVGRNSALYFVIGLAAVLGVVYGAMEWKKYDKVNDYDISMNVEDQLDEEVPMTEQIKTPPPPPPPAAPEVIEVVEDEEEVEETVIESTETSQEEEVVEIEEVEVEEVEEDITVPFAVIEDVPVFPGCEGESDKKACFQEMMMKHIRKNFRYPEIAQEMGVQGRVSVVFVIQKDGSIGNIRMRGPDKNLEAEALRIIEKLPKMTPGKQRGRPVKVPFSIPITFKLQ</sequence>
<evidence type="ECO:0000256" key="10">
    <source>
        <dbReference type="SAM" id="Phobius"/>
    </source>
</evidence>
<evidence type="ECO:0000259" key="11">
    <source>
        <dbReference type="PROSITE" id="PS52015"/>
    </source>
</evidence>
<dbReference type="PANTHER" id="PTHR33446:SF2">
    <property type="entry name" value="PROTEIN TONB"/>
    <property type="match status" value="1"/>
</dbReference>
<dbReference type="PANTHER" id="PTHR33446">
    <property type="entry name" value="PROTEIN TONB-RELATED"/>
    <property type="match status" value="1"/>
</dbReference>
<dbReference type="GO" id="GO:0030288">
    <property type="term" value="C:outer membrane-bounded periplasmic space"/>
    <property type="evidence" value="ECO:0007669"/>
    <property type="project" value="InterPro"/>
</dbReference>
<organism evidence="12 13">
    <name type="scientific">Flagellimonas zhangzhouensis</name>
    <dbReference type="NCBI Taxonomy" id="1073328"/>
    <lineage>
        <taxon>Bacteria</taxon>
        <taxon>Pseudomonadati</taxon>
        <taxon>Bacteroidota</taxon>
        <taxon>Flavobacteriia</taxon>
        <taxon>Flavobacteriales</taxon>
        <taxon>Flavobacteriaceae</taxon>
        <taxon>Flagellimonas</taxon>
    </lineage>
</organism>
<evidence type="ECO:0000256" key="4">
    <source>
        <dbReference type="ARBA" id="ARBA00022475"/>
    </source>
</evidence>
<keyword evidence="9 10" id="KW-0472">Membrane</keyword>
<comment type="subcellular location">
    <subcellularLocation>
        <location evidence="1">Cell inner membrane</location>
        <topology evidence="1">Single-pass membrane protein</topology>
        <orientation evidence="1">Periplasmic side</orientation>
    </subcellularLocation>
</comment>
<gene>
    <name evidence="12" type="ORF">SAMN04487892_2522</name>
</gene>
<dbReference type="STRING" id="1073328.SAMN05216294_1142"/>
<dbReference type="InterPro" id="IPR003538">
    <property type="entry name" value="TonB"/>
</dbReference>
<feature type="domain" description="TonB C-terminal" evidence="11">
    <location>
        <begin position="145"/>
        <end position="234"/>
    </location>
</feature>
<keyword evidence="7" id="KW-0653">Protein transport</keyword>
<dbReference type="Pfam" id="PF03544">
    <property type="entry name" value="TonB_C"/>
    <property type="match status" value="1"/>
</dbReference>
<dbReference type="GO" id="GO:0031992">
    <property type="term" value="F:energy transducer activity"/>
    <property type="evidence" value="ECO:0007669"/>
    <property type="project" value="InterPro"/>
</dbReference>
<dbReference type="InterPro" id="IPR051045">
    <property type="entry name" value="TonB-dependent_transducer"/>
</dbReference>
<evidence type="ECO:0000313" key="12">
    <source>
        <dbReference type="EMBL" id="SDW86188.1"/>
    </source>
</evidence>
<dbReference type="OrthoDB" id="1522859at2"/>
<keyword evidence="5" id="KW-0997">Cell inner membrane</keyword>
<evidence type="ECO:0000256" key="6">
    <source>
        <dbReference type="ARBA" id="ARBA00022692"/>
    </source>
</evidence>
<evidence type="ECO:0000313" key="13">
    <source>
        <dbReference type="Proteomes" id="UP000199592"/>
    </source>
</evidence>
<dbReference type="InterPro" id="IPR006260">
    <property type="entry name" value="TonB/TolA_C"/>
</dbReference>
<evidence type="ECO:0000256" key="2">
    <source>
        <dbReference type="ARBA" id="ARBA00006555"/>
    </source>
</evidence>
<accession>A0A1H2X0A3</accession>
<feature type="transmembrane region" description="Helical" evidence="10">
    <location>
        <begin position="16"/>
        <end position="34"/>
    </location>
</feature>
<keyword evidence="6 10" id="KW-0812">Transmembrane</keyword>
<evidence type="ECO:0000256" key="5">
    <source>
        <dbReference type="ARBA" id="ARBA00022519"/>
    </source>
</evidence>
<dbReference type="SUPFAM" id="SSF74653">
    <property type="entry name" value="TolA/TonB C-terminal domain"/>
    <property type="match status" value="1"/>
</dbReference>
<dbReference type="Proteomes" id="UP000199592">
    <property type="component" value="Unassembled WGS sequence"/>
</dbReference>
<evidence type="ECO:0000256" key="3">
    <source>
        <dbReference type="ARBA" id="ARBA00022448"/>
    </source>
</evidence>
<evidence type="ECO:0000256" key="8">
    <source>
        <dbReference type="ARBA" id="ARBA00022989"/>
    </source>
</evidence>
<dbReference type="EMBL" id="FNMY01000003">
    <property type="protein sequence ID" value="SDW86188.1"/>
    <property type="molecule type" value="Genomic_DNA"/>
</dbReference>
<dbReference type="GO" id="GO:0098797">
    <property type="term" value="C:plasma membrane protein complex"/>
    <property type="evidence" value="ECO:0007669"/>
    <property type="project" value="TreeGrafter"/>
</dbReference>
<proteinExistence type="inferred from homology"/>
<dbReference type="AlphaFoldDB" id="A0A1H2X0A3"/>
<dbReference type="InterPro" id="IPR037682">
    <property type="entry name" value="TonB_C"/>
</dbReference>
<dbReference type="PRINTS" id="PR01374">
    <property type="entry name" value="TONBPROTEIN"/>
</dbReference>
<dbReference type="Gene3D" id="3.30.1150.10">
    <property type="match status" value="1"/>
</dbReference>
<evidence type="ECO:0000256" key="9">
    <source>
        <dbReference type="ARBA" id="ARBA00023136"/>
    </source>
</evidence>
<reference evidence="13" key="1">
    <citation type="submission" date="2016-10" db="EMBL/GenBank/DDBJ databases">
        <authorList>
            <person name="Varghese N."/>
            <person name="Submissions S."/>
        </authorList>
    </citation>
    <scope>NUCLEOTIDE SEQUENCE [LARGE SCALE GENOMIC DNA]</scope>
    <source>
        <strain evidence="13">DSM 25030</strain>
    </source>
</reference>
<comment type="similarity">
    <text evidence="2">Belongs to the TonB family.</text>
</comment>